<proteinExistence type="predicted"/>
<sequence length="92" mass="10264">MSHPKNSKPRVAVQQPKESLIDLRSRFRAAHGAYGIARVLLEDQAQLGEMLLPRDREGLLSALEFCTQSLYAHHEYAYHDALPHAAEQGGAQ</sequence>
<dbReference type="RefSeq" id="WP_063977558.1">
    <property type="nucleotide sequence ID" value="NZ_LSTU01000060.1"/>
</dbReference>
<gene>
    <name evidence="1" type="ORF">AYJ70_21175</name>
</gene>
<reference evidence="2" key="1">
    <citation type="submission" date="2016-02" db="EMBL/GenBank/DDBJ databases">
        <title>Dietzia cinnamea strain CD11_5 genome sequencing and assembly.</title>
        <authorList>
            <person name="Kaur G."/>
            <person name="Nair G.R."/>
            <person name="Mayilraj S."/>
        </authorList>
    </citation>
    <scope>NUCLEOTIDE SEQUENCE [LARGE SCALE GENOMIC DNA]</scope>
    <source>
        <strain evidence="2">CD10_2</strain>
    </source>
</reference>
<protein>
    <submittedName>
        <fullName evidence="1">Uncharacterized protein</fullName>
    </submittedName>
</protein>
<evidence type="ECO:0000313" key="1">
    <source>
        <dbReference type="EMBL" id="OAH45541.1"/>
    </source>
</evidence>
<dbReference type="Proteomes" id="UP000077242">
    <property type="component" value="Unassembled WGS sequence"/>
</dbReference>
<comment type="caution">
    <text evidence="1">The sequence shown here is derived from an EMBL/GenBank/DDBJ whole genome shotgun (WGS) entry which is preliminary data.</text>
</comment>
<organism evidence="1 2">
    <name type="scientific">Pseudomonas monteilii</name>
    <dbReference type="NCBI Taxonomy" id="76759"/>
    <lineage>
        <taxon>Bacteria</taxon>
        <taxon>Pseudomonadati</taxon>
        <taxon>Pseudomonadota</taxon>
        <taxon>Gammaproteobacteria</taxon>
        <taxon>Pseudomonadales</taxon>
        <taxon>Pseudomonadaceae</taxon>
        <taxon>Pseudomonas</taxon>
    </lineage>
</organism>
<dbReference type="EMBL" id="LSTU01000060">
    <property type="protein sequence ID" value="OAH45541.1"/>
    <property type="molecule type" value="Genomic_DNA"/>
</dbReference>
<name>A0AAP7KE34_9PSED</name>
<dbReference type="AlphaFoldDB" id="A0AAP7KE34"/>
<evidence type="ECO:0000313" key="2">
    <source>
        <dbReference type="Proteomes" id="UP000077242"/>
    </source>
</evidence>
<accession>A0AAP7KE34</accession>